<organism evidence="1 2">
    <name type="scientific">Kribbella pratensis</name>
    <dbReference type="NCBI Taxonomy" id="2512112"/>
    <lineage>
        <taxon>Bacteria</taxon>
        <taxon>Bacillati</taxon>
        <taxon>Actinomycetota</taxon>
        <taxon>Actinomycetes</taxon>
        <taxon>Propionibacteriales</taxon>
        <taxon>Kribbellaceae</taxon>
        <taxon>Kribbella</taxon>
    </lineage>
</organism>
<dbReference type="RefSeq" id="WP_134003576.1">
    <property type="nucleotide sequence ID" value="NZ_SODU01000002.1"/>
</dbReference>
<protein>
    <submittedName>
        <fullName evidence="1">Uncharacterized protein</fullName>
    </submittedName>
</protein>
<accession>A0ABY2FIE8</accession>
<keyword evidence="2" id="KW-1185">Reference proteome</keyword>
<sequence length="75" mass="8842">MPEAHTRPGPRELMLNLLLDKVAEQRFPSLAMLDLVESLLQPDEVEIYVRLLVRRMREENYPSLPIMRRIAELTQ</sequence>
<evidence type="ECO:0000313" key="2">
    <source>
        <dbReference type="Proteomes" id="UP000295060"/>
    </source>
</evidence>
<gene>
    <name evidence="1" type="ORF">EV137_4677</name>
</gene>
<name>A0ABY2FIE8_9ACTN</name>
<comment type="caution">
    <text evidence="1">The sequence shown here is derived from an EMBL/GenBank/DDBJ whole genome shotgun (WGS) entry which is preliminary data.</text>
</comment>
<reference evidence="1 2" key="1">
    <citation type="submission" date="2019-03" db="EMBL/GenBank/DDBJ databases">
        <title>Genomic Encyclopedia of Type Strains, Phase III (KMG-III): the genomes of soil and plant-associated and newly described type strains.</title>
        <authorList>
            <person name="Whitman W."/>
        </authorList>
    </citation>
    <scope>NUCLEOTIDE SEQUENCE [LARGE SCALE GENOMIC DNA]</scope>
    <source>
        <strain evidence="1 2">VKMAc-2574</strain>
    </source>
</reference>
<evidence type="ECO:0000313" key="1">
    <source>
        <dbReference type="EMBL" id="TDW90848.1"/>
    </source>
</evidence>
<dbReference type="EMBL" id="SODU01000002">
    <property type="protein sequence ID" value="TDW90848.1"/>
    <property type="molecule type" value="Genomic_DNA"/>
</dbReference>
<proteinExistence type="predicted"/>
<dbReference type="Proteomes" id="UP000295060">
    <property type="component" value="Unassembled WGS sequence"/>
</dbReference>